<comment type="caution">
    <text evidence="1">The sequence shown here is derived from an EMBL/GenBank/DDBJ whole genome shotgun (WGS) entry which is preliminary data.</text>
</comment>
<dbReference type="EMBL" id="JBAMMX010000008">
    <property type="protein sequence ID" value="KAK6934544.1"/>
    <property type="molecule type" value="Genomic_DNA"/>
</dbReference>
<evidence type="ECO:0000313" key="2">
    <source>
        <dbReference type="Proteomes" id="UP001370490"/>
    </source>
</evidence>
<evidence type="ECO:0000313" key="1">
    <source>
        <dbReference type="EMBL" id="KAK6934544.1"/>
    </source>
</evidence>
<reference evidence="1 2" key="1">
    <citation type="submission" date="2023-12" db="EMBL/GenBank/DDBJ databases">
        <title>A high-quality genome assembly for Dillenia turbinata (Dilleniales).</title>
        <authorList>
            <person name="Chanderbali A."/>
        </authorList>
    </citation>
    <scope>NUCLEOTIDE SEQUENCE [LARGE SCALE GENOMIC DNA]</scope>
    <source>
        <strain evidence="1">LSX21</strain>
        <tissue evidence="1">Leaf</tissue>
    </source>
</reference>
<proteinExistence type="predicted"/>
<name>A0AAN8ZBS2_9MAGN</name>
<sequence length="260" mass="28952">MQTAKINQGNIALKRDSFKDAKSKILKILCESPDPKGLHKPISTLEYGAKAMGIVHGPQTPAKDKAGGEYSSSAFILGSRITAIDQFIMKLQMENKLKEKALELGGQLGYYIDVLACSTKNLTKTLRLLQQLIIPAIYSLCHGVTPTEYIVRPDSARNLTPPSYRKARVVSLLQLKHALLSVPAGSMYDYQHTWSPVSDSGRPILQAGFDLARDLSSDDFWEVLHRRYNDLYYLAMELQVTPEDPDGVEQPTSTDQEPEN</sequence>
<dbReference type="Proteomes" id="UP001370490">
    <property type="component" value="Unassembled WGS sequence"/>
</dbReference>
<keyword evidence="2" id="KW-1185">Reference proteome</keyword>
<dbReference type="PANTHER" id="PTHR47679:SF1">
    <property type="entry name" value="PROTEIN TORNADO 1"/>
    <property type="match status" value="1"/>
</dbReference>
<organism evidence="1 2">
    <name type="scientific">Dillenia turbinata</name>
    <dbReference type="NCBI Taxonomy" id="194707"/>
    <lineage>
        <taxon>Eukaryota</taxon>
        <taxon>Viridiplantae</taxon>
        <taxon>Streptophyta</taxon>
        <taxon>Embryophyta</taxon>
        <taxon>Tracheophyta</taxon>
        <taxon>Spermatophyta</taxon>
        <taxon>Magnoliopsida</taxon>
        <taxon>eudicotyledons</taxon>
        <taxon>Gunneridae</taxon>
        <taxon>Pentapetalae</taxon>
        <taxon>Dilleniales</taxon>
        <taxon>Dilleniaceae</taxon>
        <taxon>Dillenia</taxon>
    </lineage>
</organism>
<dbReference type="PANTHER" id="PTHR47679">
    <property type="entry name" value="PROTEIN TORNADO 1"/>
    <property type="match status" value="1"/>
</dbReference>
<accession>A0AAN8ZBS2</accession>
<protein>
    <submittedName>
        <fullName evidence="1">Uncharacterized protein</fullName>
    </submittedName>
</protein>
<dbReference type="AlphaFoldDB" id="A0AAN8ZBS2"/>
<gene>
    <name evidence="1" type="ORF">RJ641_034699</name>
</gene>